<evidence type="ECO:0000313" key="2">
    <source>
        <dbReference type="EMBL" id="MDQ0323588.1"/>
    </source>
</evidence>
<evidence type="ECO:0000256" key="1">
    <source>
        <dbReference type="SAM" id="Coils"/>
    </source>
</evidence>
<sequence length="151" mass="16817">MVSVVEELKAKLAELEARLEAIRAEALILEGQKAAFTTVIKVFDPLAINERDQQPKKRDRSTPGRRVTDLLRGRDVRRGVLELLRDAEEPILAGDLSKQFAERESFGAEIDGIGPNLAGRFSGLLERMEQAGLVRSSGAPDGRRRLWEIAR</sequence>
<keyword evidence="1" id="KW-0175">Coiled coil</keyword>
<name>A0ABU0C091_9HYPH</name>
<reference evidence="2 3" key="1">
    <citation type="submission" date="2023-07" db="EMBL/GenBank/DDBJ databases">
        <title>Genomic Encyclopedia of Type Strains, Phase IV (KMG-IV): sequencing the most valuable type-strain genomes for metagenomic binning, comparative biology and taxonomic classification.</title>
        <authorList>
            <person name="Goeker M."/>
        </authorList>
    </citation>
    <scope>NUCLEOTIDE SEQUENCE [LARGE SCALE GENOMIC DNA]</scope>
    <source>
        <strain evidence="2 3">DSM 1112</strain>
    </source>
</reference>
<organism evidence="2 3">
    <name type="scientific">Pararhizobium capsulatum DSM 1112</name>
    <dbReference type="NCBI Taxonomy" id="1121113"/>
    <lineage>
        <taxon>Bacteria</taxon>
        <taxon>Pseudomonadati</taxon>
        <taxon>Pseudomonadota</taxon>
        <taxon>Alphaproteobacteria</taxon>
        <taxon>Hyphomicrobiales</taxon>
        <taxon>Rhizobiaceae</taxon>
        <taxon>Rhizobium/Agrobacterium group</taxon>
        <taxon>Pararhizobium</taxon>
    </lineage>
</organism>
<evidence type="ECO:0000313" key="3">
    <source>
        <dbReference type="Proteomes" id="UP001230207"/>
    </source>
</evidence>
<keyword evidence="3" id="KW-1185">Reference proteome</keyword>
<dbReference type="EMBL" id="JAUSVF010000003">
    <property type="protein sequence ID" value="MDQ0323588.1"/>
    <property type="molecule type" value="Genomic_DNA"/>
</dbReference>
<dbReference type="RefSeq" id="WP_307236194.1">
    <property type="nucleotide sequence ID" value="NZ_JAUSVF010000003.1"/>
</dbReference>
<feature type="coiled-coil region" evidence="1">
    <location>
        <begin position="5"/>
        <end position="32"/>
    </location>
</feature>
<protein>
    <submittedName>
        <fullName evidence="2">Uncharacterized protein</fullName>
    </submittedName>
</protein>
<proteinExistence type="predicted"/>
<gene>
    <name evidence="2" type="ORF">QO002_005794</name>
</gene>
<comment type="caution">
    <text evidence="2">The sequence shown here is derived from an EMBL/GenBank/DDBJ whole genome shotgun (WGS) entry which is preliminary data.</text>
</comment>
<accession>A0ABU0C091</accession>
<dbReference type="Proteomes" id="UP001230207">
    <property type="component" value="Unassembled WGS sequence"/>
</dbReference>